<dbReference type="GO" id="GO:0046872">
    <property type="term" value="F:metal ion binding"/>
    <property type="evidence" value="ECO:0007669"/>
    <property type="project" value="UniProtKB-KW"/>
</dbReference>
<keyword evidence="9" id="KW-1185">Reference proteome</keyword>
<dbReference type="PANTHER" id="PTHR43046">
    <property type="entry name" value="GDP-MANNOSE MANNOSYL HYDROLASE"/>
    <property type="match status" value="1"/>
</dbReference>
<dbReference type="PIRSF" id="PIRSF037599">
    <property type="entry name" value="GDPMH"/>
    <property type="match status" value="1"/>
</dbReference>
<dbReference type="AlphaFoldDB" id="A0A1H1M5B4"/>
<dbReference type="InterPro" id="IPR000086">
    <property type="entry name" value="NUDIX_hydrolase_dom"/>
</dbReference>
<evidence type="ECO:0000256" key="4">
    <source>
        <dbReference type="PIRSR" id="PIRSR037599-1"/>
    </source>
</evidence>
<feature type="binding site" evidence="5">
    <location>
        <position position="69"/>
    </location>
    <ligand>
        <name>Mg(2+)</name>
        <dbReference type="ChEBI" id="CHEBI:18420"/>
    </ligand>
</feature>
<dbReference type="GO" id="GO:0008727">
    <property type="term" value="F:GDP-mannose mannosyl hydrolase activity"/>
    <property type="evidence" value="ECO:0007669"/>
    <property type="project" value="InterPro"/>
</dbReference>
<dbReference type="InterPro" id="IPR033715">
    <property type="entry name" value="GDPMH"/>
</dbReference>
<dbReference type="STRING" id="1392877.SAMN05216221_0414"/>
<feature type="site" description="Critical for catalysis" evidence="4">
    <location>
        <position position="127"/>
    </location>
</feature>
<evidence type="ECO:0000256" key="6">
    <source>
        <dbReference type="PIRSR" id="PIRSR037599-4"/>
    </source>
</evidence>
<feature type="short sequence motif" description="Nudix box" evidence="6">
    <location>
        <begin position="50"/>
        <end position="71"/>
    </location>
</feature>
<name>A0A1H1M5B4_9PSED</name>
<evidence type="ECO:0000313" key="8">
    <source>
        <dbReference type="EMBL" id="SDR81983.1"/>
    </source>
</evidence>
<keyword evidence="1 5" id="KW-0479">Metal-binding</keyword>
<dbReference type="InterPro" id="IPR015797">
    <property type="entry name" value="NUDIX_hydrolase-like_dom_sf"/>
</dbReference>
<evidence type="ECO:0000256" key="3">
    <source>
        <dbReference type="ARBA" id="ARBA00022842"/>
    </source>
</evidence>
<organism evidence="8 9">
    <name type="scientific">Pseudomonas oryzae</name>
    <dbReference type="NCBI Taxonomy" id="1392877"/>
    <lineage>
        <taxon>Bacteria</taxon>
        <taxon>Pseudomonadati</taxon>
        <taxon>Pseudomonadota</taxon>
        <taxon>Gammaproteobacteria</taxon>
        <taxon>Pseudomonadales</taxon>
        <taxon>Pseudomonadaceae</taxon>
        <taxon>Pseudomonas</taxon>
    </lineage>
</organism>
<dbReference type="EMBL" id="LT629751">
    <property type="protein sequence ID" value="SDR81983.1"/>
    <property type="molecule type" value="Genomic_DNA"/>
</dbReference>
<dbReference type="NCBIfam" id="NF011963">
    <property type="entry name" value="PRK15434.1"/>
    <property type="match status" value="1"/>
</dbReference>
<dbReference type="PANTHER" id="PTHR43046:SF12">
    <property type="entry name" value="GDP-MANNOSE MANNOSYL HYDROLASE"/>
    <property type="match status" value="1"/>
</dbReference>
<feature type="binding site" evidence="5">
    <location>
        <position position="49"/>
    </location>
    <ligand>
        <name>Mg(2+)</name>
        <dbReference type="ChEBI" id="CHEBI:18420"/>
    </ligand>
</feature>
<comment type="cofactor">
    <cofactor evidence="5">
        <name>Mg(2+)</name>
        <dbReference type="ChEBI" id="CHEBI:18420"/>
    </cofactor>
    <text evidence="5">Binds 1 Mg(2+) ion per subunit.</text>
</comment>
<protein>
    <submittedName>
        <fullName evidence="8">Colanic acid biosynthesis protein WcaH</fullName>
    </submittedName>
</protein>
<dbReference type="RefSeq" id="WP_090347382.1">
    <property type="nucleotide sequence ID" value="NZ_LT629751.1"/>
</dbReference>
<evidence type="ECO:0000256" key="1">
    <source>
        <dbReference type="ARBA" id="ARBA00022723"/>
    </source>
</evidence>
<evidence type="ECO:0000259" key="7">
    <source>
        <dbReference type="PROSITE" id="PS51462"/>
    </source>
</evidence>
<evidence type="ECO:0000313" key="9">
    <source>
        <dbReference type="Proteomes" id="UP000243359"/>
    </source>
</evidence>
<accession>A0A1H1M5B4</accession>
<evidence type="ECO:0000256" key="5">
    <source>
        <dbReference type="PIRSR" id="PIRSR037599-3"/>
    </source>
</evidence>
<gene>
    <name evidence="8" type="ORF">SAMN05216221_0414</name>
</gene>
<dbReference type="OrthoDB" id="542521at2"/>
<keyword evidence="2" id="KW-0378">Hydrolase</keyword>
<sequence>MWLTDATFRTVVASTPLVSIDLVVENAAGEILLGQRLNRPAQGFWFVPGGRIRKNESLDSAFRRLTWGELGLAFERGQARLLDVYEHFYADSVFGAAGANPDTHYVVLGYHLRLPAGVPLAPPAEQHDRYRWWPQAEMQASAEVHDNSRAYLAALG</sequence>
<feature type="domain" description="Nudix hydrolase" evidence="7">
    <location>
        <begin position="13"/>
        <end position="156"/>
    </location>
</feature>
<dbReference type="Proteomes" id="UP000243359">
    <property type="component" value="Chromosome I"/>
</dbReference>
<dbReference type="Gene3D" id="3.90.79.10">
    <property type="entry name" value="Nucleoside Triphosphate Pyrophosphohydrolase"/>
    <property type="match status" value="1"/>
</dbReference>
<dbReference type="PROSITE" id="PS51462">
    <property type="entry name" value="NUDIX"/>
    <property type="match status" value="1"/>
</dbReference>
<proteinExistence type="predicted"/>
<keyword evidence="3 5" id="KW-0460">Magnesium</keyword>
<dbReference type="Pfam" id="PF00293">
    <property type="entry name" value="NUDIX"/>
    <property type="match status" value="1"/>
</dbReference>
<dbReference type="CDD" id="cd03430">
    <property type="entry name" value="NUDIX_GDPMH_NudD"/>
    <property type="match status" value="1"/>
</dbReference>
<reference evidence="9" key="1">
    <citation type="submission" date="2016-10" db="EMBL/GenBank/DDBJ databases">
        <authorList>
            <person name="Varghese N."/>
            <person name="Submissions S."/>
        </authorList>
    </citation>
    <scope>NUCLEOTIDE SEQUENCE [LARGE SCALE GENOMIC DNA]</scope>
    <source>
        <strain evidence="9">KCTC 32247</strain>
    </source>
</reference>
<dbReference type="SUPFAM" id="SSF55811">
    <property type="entry name" value="Nudix"/>
    <property type="match status" value="1"/>
</dbReference>
<feature type="binding site" evidence="5">
    <location>
        <position position="126"/>
    </location>
    <ligand>
        <name>Mg(2+)</name>
        <dbReference type="ChEBI" id="CHEBI:18420"/>
    </ligand>
</feature>
<evidence type="ECO:0000256" key="2">
    <source>
        <dbReference type="ARBA" id="ARBA00022801"/>
    </source>
</evidence>